<accession>A0A183ES89</accession>
<dbReference type="GO" id="GO:0006261">
    <property type="term" value="P:DNA-templated DNA replication"/>
    <property type="evidence" value="ECO:0007669"/>
    <property type="project" value="TreeGrafter"/>
</dbReference>
<dbReference type="PANTHER" id="PTHR18763">
    <property type="entry name" value="WD-REPEAT PROTEIN 18"/>
    <property type="match status" value="1"/>
</dbReference>
<proteinExistence type="predicted"/>
<dbReference type="InterPro" id="IPR015943">
    <property type="entry name" value="WD40/YVTN_repeat-like_dom_sf"/>
</dbReference>
<organism evidence="4">
    <name type="scientific">Gongylonema pulchrum</name>
    <dbReference type="NCBI Taxonomy" id="637853"/>
    <lineage>
        <taxon>Eukaryota</taxon>
        <taxon>Metazoa</taxon>
        <taxon>Ecdysozoa</taxon>
        <taxon>Nematoda</taxon>
        <taxon>Chromadorea</taxon>
        <taxon>Rhabditida</taxon>
        <taxon>Spirurina</taxon>
        <taxon>Spiruromorpha</taxon>
        <taxon>Spiruroidea</taxon>
        <taxon>Gongylonematidae</taxon>
        <taxon>Gongylonema</taxon>
    </lineage>
</organism>
<dbReference type="Pfam" id="PF00400">
    <property type="entry name" value="WD40"/>
    <property type="match status" value="1"/>
</dbReference>
<dbReference type="Gene3D" id="2.130.10.10">
    <property type="entry name" value="YVTN repeat-like/Quinoprotein amine dehydrogenase"/>
    <property type="match status" value="1"/>
</dbReference>
<protein>
    <submittedName>
        <fullName evidence="4">WD_REPEATS_REGION domain-containing protein</fullName>
    </submittedName>
</protein>
<dbReference type="SUPFAM" id="SSF50978">
    <property type="entry name" value="WD40 repeat-like"/>
    <property type="match status" value="1"/>
</dbReference>
<feature type="repeat" description="WD" evidence="3">
    <location>
        <begin position="115"/>
        <end position="156"/>
    </location>
</feature>
<evidence type="ECO:0000256" key="2">
    <source>
        <dbReference type="ARBA" id="ARBA00022737"/>
    </source>
</evidence>
<evidence type="ECO:0000313" key="4">
    <source>
        <dbReference type="WBParaSite" id="GPUH_0002386001-mRNA-1"/>
    </source>
</evidence>
<evidence type="ECO:0000256" key="3">
    <source>
        <dbReference type="PROSITE-ProRule" id="PRU00221"/>
    </source>
</evidence>
<dbReference type="GO" id="GO:0005656">
    <property type="term" value="C:nuclear pre-replicative complex"/>
    <property type="evidence" value="ECO:0007669"/>
    <property type="project" value="TreeGrafter"/>
</dbReference>
<dbReference type="PROSITE" id="PS50294">
    <property type="entry name" value="WD_REPEATS_REGION"/>
    <property type="match status" value="1"/>
</dbReference>
<name>A0A183ES89_9BILA</name>
<dbReference type="WBParaSite" id="GPUH_0002386001-mRNA-1">
    <property type="protein sequence ID" value="GPUH_0002386001-mRNA-1"/>
    <property type="gene ID" value="GPUH_0002386001"/>
</dbReference>
<dbReference type="PROSITE" id="PS50082">
    <property type="entry name" value="WD_REPEATS_2"/>
    <property type="match status" value="1"/>
</dbReference>
<keyword evidence="1 3" id="KW-0853">WD repeat</keyword>
<dbReference type="InterPro" id="IPR045227">
    <property type="entry name" value="WDR18/Ipi3/RID3"/>
</dbReference>
<dbReference type="PANTHER" id="PTHR18763:SF0">
    <property type="entry name" value="WD REPEAT-CONTAINING PROTEIN 18"/>
    <property type="match status" value="1"/>
</dbReference>
<evidence type="ECO:0000256" key="1">
    <source>
        <dbReference type="ARBA" id="ARBA00022574"/>
    </source>
</evidence>
<dbReference type="SMART" id="SM00320">
    <property type="entry name" value="WD40"/>
    <property type="match status" value="2"/>
</dbReference>
<dbReference type="AlphaFoldDB" id="A0A183ES89"/>
<sequence length="189" mass="20431">LLSPDRILERVGAFREWRPHSLAVSDIALTRHSTPRVLSCSNDHTAALYSLTANECLLKIACDVALASCAIDPAECRIFLGTARGPVAQLDLYALNKTELSVTTETSSSDSLPTFSGHSAAVVRLDVNQDGSLLASGDACGNYAIWDILSRQCLRTSSMKGTYSVTELIVELFTLFGKHFTFSAISVLF</sequence>
<keyword evidence="2" id="KW-0677">Repeat</keyword>
<dbReference type="InterPro" id="IPR001680">
    <property type="entry name" value="WD40_rpt"/>
</dbReference>
<reference evidence="4" key="1">
    <citation type="submission" date="2016-06" db="UniProtKB">
        <authorList>
            <consortium name="WormBaseParasite"/>
        </authorList>
    </citation>
    <scope>IDENTIFICATION</scope>
</reference>
<dbReference type="InterPro" id="IPR036322">
    <property type="entry name" value="WD40_repeat_dom_sf"/>
</dbReference>
<dbReference type="GO" id="GO:0120330">
    <property type="term" value="C:rixosome complex"/>
    <property type="evidence" value="ECO:0007669"/>
    <property type="project" value="TreeGrafter"/>
</dbReference>
<dbReference type="GO" id="GO:0006364">
    <property type="term" value="P:rRNA processing"/>
    <property type="evidence" value="ECO:0007669"/>
    <property type="project" value="TreeGrafter"/>
</dbReference>